<dbReference type="PANTHER" id="PTHR44329:SF289">
    <property type="entry name" value="SERINE_THREONINE-PROTEIN KINASE VIK"/>
    <property type="match status" value="1"/>
</dbReference>
<dbReference type="Proteomes" id="UP000002630">
    <property type="component" value="Linkage Group LG17"/>
</dbReference>
<dbReference type="STRING" id="2880.D7FJD6"/>
<feature type="compositionally biased region" description="Low complexity" evidence="1">
    <location>
        <begin position="377"/>
        <end position="394"/>
    </location>
</feature>
<feature type="compositionally biased region" description="Low complexity" evidence="1">
    <location>
        <begin position="163"/>
        <end position="173"/>
    </location>
</feature>
<feature type="domain" description="Protein kinase" evidence="2">
    <location>
        <begin position="646"/>
        <end position="913"/>
    </location>
</feature>
<dbReference type="InterPro" id="IPR011009">
    <property type="entry name" value="Kinase-like_dom_sf"/>
</dbReference>
<dbReference type="GO" id="GO:0004674">
    <property type="term" value="F:protein serine/threonine kinase activity"/>
    <property type="evidence" value="ECO:0007669"/>
    <property type="project" value="TreeGrafter"/>
</dbReference>
<dbReference type="AlphaFoldDB" id="D7FJD6"/>
<feature type="region of interest" description="Disordered" evidence="1">
    <location>
        <begin position="163"/>
        <end position="182"/>
    </location>
</feature>
<dbReference type="eggNOG" id="KOG0192">
    <property type="taxonomic scope" value="Eukaryota"/>
</dbReference>
<proteinExistence type="predicted"/>
<keyword evidence="4" id="KW-1185">Reference proteome</keyword>
<evidence type="ECO:0000313" key="3">
    <source>
        <dbReference type="EMBL" id="CBJ29039.1"/>
    </source>
</evidence>
<name>D7FJD6_ECTSI</name>
<feature type="compositionally biased region" description="Basic and acidic residues" evidence="1">
    <location>
        <begin position="575"/>
        <end position="596"/>
    </location>
</feature>
<dbReference type="OrthoDB" id="4062651at2759"/>
<evidence type="ECO:0000256" key="1">
    <source>
        <dbReference type="SAM" id="MobiDB-lite"/>
    </source>
</evidence>
<dbReference type="PANTHER" id="PTHR44329">
    <property type="entry name" value="SERINE/THREONINE-PROTEIN KINASE TNNI3K-RELATED"/>
    <property type="match status" value="1"/>
</dbReference>
<organism evidence="3 4">
    <name type="scientific">Ectocarpus siliculosus</name>
    <name type="common">Brown alga</name>
    <name type="synonym">Conferva siliculosa</name>
    <dbReference type="NCBI Taxonomy" id="2880"/>
    <lineage>
        <taxon>Eukaryota</taxon>
        <taxon>Sar</taxon>
        <taxon>Stramenopiles</taxon>
        <taxon>Ochrophyta</taxon>
        <taxon>PX clade</taxon>
        <taxon>Phaeophyceae</taxon>
        <taxon>Ectocarpales</taxon>
        <taxon>Ectocarpaceae</taxon>
        <taxon>Ectocarpus</taxon>
    </lineage>
</organism>
<dbReference type="InterPro" id="IPR019660">
    <property type="entry name" value="Put_sensory_transdc_reg_YbjN"/>
</dbReference>
<protein>
    <recommendedName>
        <fullName evidence="2">Protein kinase domain-containing protein</fullName>
    </recommendedName>
</protein>
<dbReference type="OMA" id="ICRANWA"/>
<sequence>MDEVLIEAPHVVQTMEAILSRENYIYESQEMDNMTLLRARFQERYTITFSCMQENSVRSTMRAILSDKIESQRQRSVAATYIAKANFRLNVGQFRIDLTDGEVVFHSTQPLKGMTLGDCIPLLHSWFKAFMATFAVYRHGMKALIEGRSLEAAEGVVDQTLSSIRGGSSSSPSEGKEEHALGRTRADLSFSQQTNPAAPTAKITSAFVTQAMEDIFKGREYVYEVIQSDSSVTTLKAKFTGGYTVRFMCKPGNNIRSTMLAVLEDKVGDERQRSVVATYFAQVNFNLNNGKFELDMRDGEVMYNCTLPLEGMTQSDCTHLLRSWFSVFMATFYVYMPGLKLIIGGGSIEDANAAKARLLEEERGGGSSRRPAPEPEPVSSSSSFSSSSTTTTTPTPTPAPVPQPSPVRPSRAAENSVAAKAFKDLLLERGDCCSLESDVEGASHVVQGVYDYKGATAVIWACDKTDEKMLEVRVFMVDAVPRHRVEPLSRLIEKVNTNSAVGGFKLDEENGRLYYGYSVPYGGLTDGQLTVLVRGKSLQLCLGTHLEFLPSIKAVIHDSAPVPPSVDMIRSTYHTTRDNPESDFHKNELVPSRHEGPSAATMPGVNRHRPRPPPPAYGFGTAPSSRDVKDAAGVMPRVPQLAVEDLDFQDESGRGGMGFVRKAVYRKGAEVAVKELLPSLAKDDYDLFMVGVTQRSKSDRALRLVTDWCNGGSLQTLLNDAFGGDEMEVITYGDALKYARHIAAGVDHLHRHKLLHLDLKPGNVMLDRAGGGGKAKLTDFGLAKIISNGTQTSNRTLGGTFGFMAPEVIEPGKFTKELRSGPHTDVFALGVTVFLLFTGYHRPYKPDVSGHAINQEVCRGLRPEFPAGFSWPGGSPVTERVQNLIQGCWANDPEKRPAVDHILNTLYQIESMVKDADGMERAISPQTLPIVSSFRL</sequence>
<dbReference type="SMART" id="SM00220">
    <property type="entry name" value="S_TKc"/>
    <property type="match status" value="1"/>
</dbReference>
<dbReference type="InParanoid" id="D7FJD6"/>
<dbReference type="EMBL" id="FN649742">
    <property type="protein sequence ID" value="CBJ29039.1"/>
    <property type="molecule type" value="Genomic_DNA"/>
</dbReference>
<accession>D7FJD6</accession>
<feature type="compositionally biased region" description="Pro residues" evidence="1">
    <location>
        <begin position="395"/>
        <end position="407"/>
    </location>
</feature>
<feature type="region of interest" description="Disordered" evidence="1">
    <location>
        <begin position="575"/>
        <end position="615"/>
    </location>
</feature>
<dbReference type="Pfam" id="PF00069">
    <property type="entry name" value="Pkinase"/>
    <property type="match status" value="1"/>
</dbReference>
<dbReference type="PROSITE" id="PS00108">
    <property type="entry name" value="PROTEIN_KINASE_ST"/>
    <property type="match status" value="1"/>
</dbReference>
<dbReference type="PROSITE" id="PS50011">
    <property type="entry name" value="PROTEIN_KINASE_DOM"/>
    <property type="match status" value="1"/>
</dbReference>
<dbReference type="GO" id="GO:0005524">
    <property type="term" value="F:ATP binding"/>
    <property type="evidence" value="ECO:0007669"/>
    <property type="project" value="InterPro"/>
</dbReference>
<reference evidence="3 4" key="1">
    <citation type="journal article" date="2010" name="Nature">
        <title>The Ectocarpus genome and the independent evolution of multicellularity in brown algae.</title>
        <authorList>
            <person name="Cock J.M."/>
            <person name="Sterck L."/>
            <person name="Rouze P."/>
            <person name="Scornet D."/>
            <person name="Allen A.E."/>
            <person name="Amoutzias G."/>
            <person name="Anthouard V."/>
            <person name="Artiguenave F."/>
            <person name="Aury J.M."/>
            <person name="Badger J.H."/>
            <person name="Beszteri B."/>
            <person name="Billiau K."/>
            <person name="Bonnet E."/>
            <person name="Bothwell J.H."/>
            <person name="Bowler C."/>
            <person name="Boyen C."/>
            <person name="Brownlee C."/>
            <person name="Carrano C.J."/>
            <person name="Charrier B."/>
            <person name="Cho G.Y."/>
            <person name="Coelho S.M."/>
            <person name="Collen J."/>
            <person name="Corre E."/>
            <person name="Da Silva C."/>
            <person name="Delage L."/>
            <person name="Delaroque N."/>
            <person name="Dittami S.M."/>
            <person name="Doulbeau S."/>
            <person name="Elias M."/>
            <person name="Farnham G."/>
            <person name="Gachon C.M."/>
            <person name="Gschloessl B."/>
            <person name="Heesch S."/>
            <person name="Jabbari K."/>
            <person name="Jubin C."/>
            <person name="Kawai H."/>
            <person name="Kimura K."/>
            <person name="Kloareg B."/>
            <person name="Kupper F.C."/>
            <person name="Lang D."/>
            <person name="Le Bail A."/>
            <person name="Leblanc C."/>
            <person name="Lerouge P."/>
            <person name="Lohr M."/>
            <person name="Lopez P.J."/>
            <person name="Martens C."/>
            <person name="Maumus F."/>
            <person name="Michel G."/>
            <person name="Miranda-Saavedra D."/>
            <person name="Morales J."/>
            <person name="Moreau H."/>
            <person name="Motomura T."/>
            <person name="Nagasato C."/>
            <person name="Napoli C.A."/>
            <person name="Nelson D.R."/>
            <person name="Nyvall-Collen P."/>
            <person name="Peters A.F."/>
            <person name="Pommier C."/>
            <person name="Potin P."/>
            <person name="Poulain J."/>
            <person name="Quesneville H."/>
            <person name="Read B."/>
            <person name="Rensing S.A."/>
            <person name="Ritter A."/>
            <person name="Rousvoal S."/>
            <person name="Samanta M."/>
            <person name="Samson G."/>
            <person name="Schroeder D.C."/>
            <person name="Segurens B."/>
            <person name="Strittmatter M."/>
            <person name="Tonon T."/>
            <person name="Tregear J.W."/>
            <person name="Valentin K."/>
            <person name="von Dassow P."/>
            <person name="Yamagishi T."/>
            <person name="Van de Peer Y."/>
            <person name="Wincker P."/>
        </authorList>
    </citation>
    <scope>NUCLEOTIDE SEQUENCE [LARGE SCALE GENOMIC DNA]</scope>
    <source>
        <strain evidence="4">Ec32 / CCAP1310/4</strain>
    </source>
</reference>
<dbReference type="SUPFAM" id="SSF56112">
    <property type="entry name" value="Protein kinase-like (PK-like)"/>
    <property type="match status" value="1"/>
</dbReference>
<dbReference type="Gene3D" id="1.10.510.10">
    <property type="entry name" value="Transferase(Phosphotransferase) domain 1"/>
    <property type="match status" value="1"/>
</dbReference>
<gene>
    <name evidence="3" type="ORF">Esi_0133_0031</name>
</gene>
<feature type="region of interest" description="Disordered" evidence="1">
    <location>
        <begin position="360"/>
        <end position="413"/>
    </location>
</feature>
<dbReference type="InterPro" id="IPR000719">
    <property type="entry name" value="Prot_kinase_dom"/>
</dbReference>
<dbReference type="Pfam" id="PF10722">
    <property type="entry name" value="YbjN"/>
    <property type="match status" value="1"/>
</dbReference>
<dbReference type="InterPro" id="IPR051681">
    <property type="entry name" value="Ser/Thr_Kinases-Pseudokinases"/>
</dbReference>
<dbReference type="EMBL" id="FN647953">
    <property type="protein sequence ID" value="CBJ29039.1"/>
    <property type="molecule type" value="Genomic_DNA"/>
</dbReference>
<evidence type="ECO:0000259" key="2">
    <source>
        <dbReference type="PROSITE" id="PS50011"/>
    </source>
</evidence>
<evidence type="ECO:0000313" key="4">
    <source>
        <dbReference type="Proteomes" id="UP000002630"/>
    </source>
</evidence>
<dbReference type="InterPro" id="IPR008271">
    <property type="entry name" value="Ser/Thr_kinase_AS"/>
</dbReference>